<comment type="caution">
    <text evidence="7">The sequence shown here is derived from an EMBL/GenBank/DDBJ whole genome shotgun (WGS) entry which is preliminary data.</text>
</comment>
<dbReference type="InterPro" id="IPR008146">
    <property type="entry name" value="Gln_synth_cat_dom"/>
</dbReference>
<reference evidence="7" key="2">
    <citation type="submission" date="2023-08" db="EMBL/GenBank/DDBJ databases">
        <authorList>
            <person name="Luo J."/>
        </authorList>
    </citation>
    <scope>NUCLEOTIDE SEQUENCE</scope>
    <source>
        <strain evidence="7">DSM 25064</strain>
    </source>
</reference>
<dbReference type="GO" id="GO:0006542">
    <property type="term" value="P:glutamine biosynthetic process"/>
    <property type="evidence" value="ECO:0007669"/>
    <property type="project" value="InterPro"/>
</dbReference>
<dbReference type="EMBL" id="JAUUUU010000004">
    <property type="protein sequence ID" value="MDP1520999.1"/>
    <property type="molecule type" value="Genomic_DNA"/>
</dbReference>
<evidence type="ECO:0000313" key="7">
    <source>
        <dbReference type="EMBL" id="MDP1520999.1"/>
    </source>
</evidence>
<dbReference type="PROSITE" id="PS00181">
    <property type="entry name" value="GLNA_ATP"/>
    <property type="match status" value="1"/>
</dbReference>
<evidence type="ECO:0000256" key="4">
    <source>
        <dbReference type="PROSITE-ProRule" id="PRU01331"/>
    </source>
</evidence>
<evidence type="ECO:0000256" key="3">
    <source>
        <dbReference type="ARBA" id="ARBA00022842"/>
    </source>
</evidence>
<dbReference type="GO" id="GO:0006598">
    <property type="term" value="P:polyamine catabolic process"/>
    <property type="evidence" value="ECO:0007669"/>
    <property type="project" value="TreeGrafter"/>
</dbReference>
<comment type="similarity">
    <text evidence="4 5">Belongs to the glutamine synthetase family.</text>
</comment>
<comment type="cofactor">
    <cofactor evidence="1">
        <name>Mg(2+)</name>
        <dbReference type="ChEBI" id="CHEBI:18420"/>
    </cofactor>
</comment>
<dbReference type="Proteomes" id="UP001178354">
    <property type="component" value="Unassembled WGS sequence"/>
</dbReference>
<evidence type="ECO:0000256" key="1">
    <source>
        <dbReference type="ARBA" id="ARBA00001946"/>
    </source>
</evidence>
<gene>
    <name evidence="7" type="ORF">Q8A57_08465</name>
</gene>
<keyword evidence="8" id="KW-1185">Reference proteome</keyword>
<dbReference type="PROSITE" id="PS51987">
    <property type="entry name" value="GS_CATALYTIC"/>
    <property type="match status" value="1"/>
</dbReference>
<dbReference type="GO" id="GO:0004356">
    <property type="term" value="F:glutamine synthetase activity"/>
    <property type="evidence" value="ECO:0007669"/>
    <property type="project" value="InterPro"/>
</dbReference>
<dbReference type="EC" id="6.3.1.-" evidence="7"/>
<sequence>MTSSDQQSVLAFLDAYPQIDTFEALLPDLNGRLRGKWLSREHLDKAFKGGLKLPLTTLGFDIWGRDPESWVFESGDADGVCVAEAATLAPVSWLSASTGQLLMSLRQADGIPCGYDPRDLLRNIQQRLKQLGYTPVVALEMEFYLFDTERDTFGRPTHSQRAIDGGPAVGGQTYSMDQLEDEAPLMRAIREACVAQRLPVDTLIAEAAPSQYEVNLYHGNDALLAADHGLMLQRLIKGVAREHGKLATFMAKPFGELAGSGMHVHCSLLDQQGRNVFNNGTEQGSELLAQAVAGCLISMADAMAILAPNINACRRFQPGSHAPLTASWGYENRTTALRIPTGNLVDRRIEHRVAGADANPYLVVAVILAGMLHGIEQQLVPPPAIEGDAYAQPGEELPRYLPDSLQRLEQSAFISEYFGAEFQRVFLAAKQQELAEFDRRVSILEYDAYL</sequence>
<dbReference type="AlphaFoldDB" id="A0AAW8B6P8"/>
<dbReference type="SUPFAM" id="SSF54368">
    <property type="entry name" value="Glutamine synthetase, N-terminal domain"/>
    <property type="match status" value="1"/>
</dbReference>
<protein>
    <submittedName>
        <fullName evidence="7">Glutamine synthetase family protein</fullName>
        <ecNumber evidence="7">6.3.1.-</ecNumber>
    </submittedName>
</protein>
<organism evidence="7 8">
    <name type="scientific">Porticoccus litoralis</name>
    <dbReference type="NCBI Taxonomy" id="434086"/>
    <lineage>
        <taxon>Bacteria</taxon>
        <taxon>Pseudomonadati</taxon>
        <taxon>Pseudomonadota</taxon>
        <taxon>Gammaproteobacteria</taxon>
        <taxon>Cellvibrionales</taxon>
        <taxon>Porticoccaceae</taxon>
        <taxon>Porticoccus</taxon>
    </lineage>
</organism>
<keyword evidence="3" id="KW-0460">Magnesium</keyword>
<evidence type="ECO:0000259" key="6">
    <source>
        <dbReference type="PROSITE" id="PS51987"/>
    </source>
</evidence>
<dbReference type="InterPro" id="IPR027303">
    <property type="entry name" value="Gln_synth_gly_rich_site"/>
</dbReference>
<dbReference type="SUPFAM" id="SSF55931">
    <property type="entry name" value="Glutamine synthetase/guanido kinase"/>
    <property type="match status" value="1"/>
</dbReference>
<dbReference type="Gene3D" id="3.30.590.10">
    <property type="entry name" value="Glutamine synthetase/guanido kinase, catalytic domain"/>
    <property type="match status" value="1"/>
</dbReference>
<accession>A0AAW8B6P8</accession>
<reference evidence="7" key="1">
    <citation type="journal article" date="2010" name="Int. J. Syst. Evol. Microbiol.">
        <title>Porticoccus litoralis gen. nov., sp. nov., a gammaproteobacterium isolated from the Yellow Sea.</title>
        <authorList>
            <person name="Oh H.M."/>
            <person name="Kim H."/>
            <person name="Kim K.M."/>
            <person name="Min G.S."/>
            <person name="Cho J.C."/>
        </authorList>
    </citation>
    <scope>NUCLEOTIDE SEQUENCE</scope>
    <source>
        <strain evidence="7">DSM 25064</strain>
    </source>
</reference>
<dbReference type="InterPro" id="IPR036651">
    <property type="entry name" value="Gln_synt_N_sf"/>
</dbReference>
<dbReference type="PANTHER" id="PTHR43785">
    <property type="entry name" value="GAMMA-GLUTAMYLPUTRESCINE SYNTHETASE"/>
    <property type="match status" value="1"/>
</dbReference>
<dbReference type="InterPro" id="IPR014746">
    <property type="entry name" value="Gln_synth/guanido_kin_cat_dom"/>
</dbReference>
<proteinExistence type="inferred from homology"/>
<evidence type="ECO:0000256" key="2">
    <source>
        <dbReference type="ARBA" id="ARBA00022598"/>
    </source>
</evidence>
<name>A0AAW8B6P8_9GAMM</name>
<feature type="domain" description="GS catalytic" evidence="6">
    <location>
        <begin position="117"/>
        <end position="450"/>
    </location>
</feature>
<evidence type="ECO:0000313" key="8">
    <source>
        <dbReference type="Proteomes" id="UP001178354"/>
    </source>
</evidence>
<keyword evidence="2 7" id="KW-0436">Ligase</keyword>
<dbReference type="SMART" id="SM01230">
    <property type="entry name" value="Gln-synt_C"/>
    <property type="match status" value="1"/>
</dbReference>
<dbReference type="PANTHER" id="PTHR43785:SF12">
    <property type="entry name" value="TYPE-1 GLUTAMINE SYNTHETASE 2"/>
    <property type="match status" value="1"/>
</dbReference>
<dbReference type="Pfam" id="PF00120">
    <property type="entry name" value="Gln-synt_C"/>
    <property type="match status" value="1"/>
</dbReference>
<evidence type="ECO:0000256" key="5">
    <source>
        <dbReference type="RuleBase" id="RU000384"/>
    </source>
</evidence>
<dbReference type="RefSeq" id="WP_305170613.1">
    <property type="nucleotide sequence ID" value="NZ_JAUUUU010000004.1"/>
</dbReference>